<dbReference type="EMBL" id="VFQC01000001">
    <property type="protein sequence ID" value="TQN32218.1"/>
    <property type="molecule type" value="Genomic_DNA"/>
</dbReference>
<gene>
    <name evidence="2" type="ORF">FHX37_2168</name>
</gene>
<dbReference type="RefSeq" id="WP_141923746.1">
    <property type="nucleotide sequence ID" value="NZ_VFQC01000001.1"/>
</dbReference>
<keyword evidence="3" id="KW-1185">Reference proteome</keyword>
<name>A0A543NK69_9ACTN</name>
<evidence type="ECO:0000313" key="2">
    <source>
        <dbReference type="EMBL" id="TQN32218.1"/>
    </source>
</evidence>
<dbReference type="Pfam" id="PF21806">
    <property type="entry name" value="DUF6879"/>
    <property type="match status" value="1"/>
</dbReference>
<dbReference type="OrthoDB" id="3821358at2"/>
<accession>A0A543NK69</accession>
<feature type="domain" description="DUF6879" evidence="1">
    <location>
        <begin position="8"/>
        <end position="172"/>
    </location>
</feature>
<proteinExistence type="predicted"/>
<dbReference type="Proteomes" id="UP000317422">
    <property type="component" value="Unassembled WGS sequence"/>
</dbReference>
<reference evidence="2 3" key="1">
    <citation type="submission" date="2019-06" db="EMBL/GenBank/DDBJ databases">
        <title>Sequencing the genomes of 1000 actinobacteria strains.</title>
        <authorList>
            <person name="Klenk H.-P."/>
        </authorList>
    </citation>
    <scope>NUCLEOTIDE SEQUENCE [LARGE SCALE GENOMIC DNA]</scope>
    <source>
        <strain evidence="2 3">DSM 45015</strain>
    </source>
</reference>
<sequence>MTTMPASEFASRFLDSFQVSAFRLETLDSYLAENEREPYRRFLAGEPQEPDWRRSWQQTVQTIRETARSIGRVHVVPEELTDYLKFEITCAYPASVDAGEDVRILSRSRADALGLPHGEDYWLLDDARSAVLQYGPEREFLGVEFADSDRVEQHVTWRHAAQAEAVPLHDYLESVGLAPTH</sequence>
<evidence type="ECO:0000259" key="1">
    <source>
        <dbReference type="Pfam" id="PF21806"/>
    </source>
</evidence>
<evidence type="ECO:0000313" key="3">
    <source>
        <dbReference type="Proteomes" id="UP000317422"/>
    </source>
</evidence>
<protein>
    <recommendedName>
        <fullName evidence="1">DUF6879 domain-containing protein</fullName>
    </recommendedName>
</protein>
<comment type="caution">
    <text evidence="2">The sequence shown here is derived from an EMBL/GenBank/DDBJ whole genome shotgun (WGS) entry which is preliminary data.</text>
</comment>
<dbReference type="AlphaFoldDB" id="A0A543NK69"/>
<dbReference type="InterPro" id="IPR049244">
    <property type="entry name" value="DUF6879"/>
</dbReference>
<organism evidence="2 3">
    <name type="scientific">Haloactinospora alba</name>
    <dbReference type="NCBI Taxonomy" id="405555"/>
    <lineage>
        <taxon>Bacteria</taxon>
        <taxon>Bacillati</taxon>
        <taxon>Actinomycetota</taxon>
        <taxon>Actinomycetes</taxon>
        <taxon>Streptosporangiales</taxon>
        <taxon>Nocardiopsidaceae</taxon>
        <taxon>Haloactinospora</taxon>
    </lineage>
</organism>